<comment type="subunit">
    <text evidence="14 15">F-type ATPases have 2 components, CF(1) - the catalytic core - and CF(0) - the membrane proton channel. CF(1) has five subunits: alpha(3), beta(3), gamma(1), delta(1), epsilon(1). CF(0) has three main subunits: a, b and c.</text>
</comment>
<gene>
    <name evidence="14" type="primary">atpC</name>
    <name evidence="19" type="ORF">ICC18_30125</name>
</gene>
<evidence type="ECO:0000256" key="11">
    <source>
        <dbReference type="ARBA" id="ARBA00023310"/>
    </source>
</evidence>
<evidence type="ECO:0000256" key="9">
    <source>
        <dbReference type="ARBA" id="ARBA00023136"/>
    </source>
</evidence>
<evidence type="ECO:0000256" key="8">
    <source>
        <dbReference type="ARBA" id="ARBA00023065"/>
    </source>
</evidence>
<evidence type="ECO:0000259" key="18">
    <source>
        <dbReference type="Pfam" id="PF02823"/>
    </source>
</evidence>
<dbReference type="InterPro" id="IPR020547">
    <property type="entry name" value="ATP_synth_F1_esu_C"/>
</dbReference>
<dbReference type="Pfam" id="PF00401">
    <property type="entry name" value="ATP-synt_DE"/>
    <property type="match status" value="1"/>
</dbReference>
<evidence type="ECO:0000256" key="3">
    <source>
        <dbReference type="ARBA" id="ARBA00005712"/>
    </source>
</evidence>
<evidence type="ECO:0000256" key="13">
    <source>
        <dbReference type="ARBA" id="ARBA00031795"/>
    </source>
</evidence>
<evidence type="ECO:0000313" key="20">
    <source>
        <dbReference type="Proteomes" id="UP000650466"/>
    </source>
</evidence>
<dbReference type="FunFam" id="1.20.5.440:FF:000001">
    <property type="entry name" value="ATP synthase epsilon chain"/>
    <property type="match status" value="1"/>
</dbReference>
<keyword evidence="16" id="KW-0175">Coiled coil</keyword>
<dbReference type="Proteomes" id="UP000650466">
    <property type="component" value="Unassembled WGS sequence"/>
</dbReference>
<dbReference type="AlphaFoldDB" id="A0A926QN24"/>
<dbReference type="CDD" id="cd12152">
    <property type="entry name" value="F1-ATPase_delta"/>
    <property type="match status" value="1"/>
</dbReference>
<keyword evidence="10 14" id="KW-0139">CF(1)</keyword>
<dbReference type="Gene3D" id="2.60.15.10">
    <property type="entry name" value="F0F1 ATP synthase delta/epsilon subunit, N-terminal"/>
    <property type="match status" value="1"/>
</dbReference>
<dbReference type="NCBIfam" id="NF009977">
    <property type="entry name" value="PRK13442.1"/>
    <property type="match status" value="1"/>
</dbReference>
<evidence type="ECO:0000259" key="17">
    <source>
        <dbReference type="Pfam" id="PF00401"/>
    </source>
</evidence>
<dbReference type="InterPro" id="IPR036794">
    <property type="entry name" value="ATP_F1_dsu/esu_C_sf"/>
</dbReference>
<keyword evidence="20" id="KW-1185">Reference proteome</keyword>
<evidence type="ECO:0000313" key="19">
    <source>
        <dbReference type="EMBL" id="MBD0384312.1"/>
    </source>
</evidence>
<dbReference type="GO" id="GO:0045259">
    <property type="term" value="C:proton-transporting ATP synthase complex"/>
    <property type="evidence" value="ECO:0007669"/>
    <property type="project" value="UniProtKB-KW"/>
</dbReference>
<evidence type="ECO:0000256" key="16">
    <source>
        <dbReference type="SAM" id="Coils"/>
    </source>
</evidence>
<feature type="domain" description="ATP synthase F1 complex delta/epsilon subunit N-terminal" evidence="18">
    <location>
        <begin position="6"/>
        <end position="83"/>
    </location>
</feature>
<dbReference type="GO" id="GO:0005886">
    <property type="term" value="C:plasma membrane"/>
    <property type="evidence" value="ECO:0007669"/>
    <property type="project" value="UniProtKB-SubCell"/>
</dbReference>
<evidence type="ECO:0000256" key="6">
    <source>
        <dbReference type="ARBA" id="ARBA00022475"/>
    </source>
</evidence>
<evidence type="ECO:0000256" key="7">
    <source>
        <dbReference type="ARBA" id="ARBA00022781"/>
    </source>
</evidence>
<dbReference type="SUPFAM" id="SSF46604">
    <property type="entry name" value="Epsilon subunit of F1F0-ATP synthase C-terminal domain"/>
    <property type="match status" value="1"/>
</dbReference>
<dbReference type="SUPFAM" id="SSF51344">
    <property type="entry name" value="Epsilon subunit of F1F0-ATP synthase N-terminal domain"/>
    <property type="match status" value="1"/>
</dbReference>
<keyword evidence="6 14" id="KW-1003">Cell membrane</keyword>
<dbReference type="Gene3D" id="1.20.5.440">
    <property type="entry name" value="ATP synthase delta/epsilon subunit, C-terminal domain"/>
    <property type="match status" value="1"/>
</dbReference>
<keyword evidence="9 14" id="KW-0472">Membrane</keyword>
<comment type="function">
    <text evidence="1 14">Produces ATP from ADP in the presence of a proton gradient across the membrane.</text>
</comment>
<feature type="coiled-coil region" evidence="16">
    <location>
        <begin position="91"/>
        <end position="128"/>
    </location>
</feature>
<comment type="subcellular location">
    <subcellularLocation>
        <location evidence="2 14">Cell membrane</location>
        <topology evidence="2 14">Peripheral membrane protein</topology>
    </subcellularLocation>
</comment>
<dbReference type="NCBIfam" id="TIGR01216">
    <property type="entry name" value="ATP_synt_epsi"/>
    <property type="match status" value="1"/>
</dbReference>
<keyword evidence="8 14" id="KW-0406">Ion transport</keyword>
<dbReference type="InterPro" id="IPR001469">
    <property type="entry name" value="ATP_synth_F1_dsu/esu"/>
</dbReference>
<evidence type="ECO:0000256" key="1">
    <source>
        <dbReference type="ARBA" id="ARBA00003543"/>
    </source>
</evidence>
<evidence type="ECO:0000256" key="5">
    <source>
        <dbReference type="ARBA" id="ARBA00022448"/>
    </source>
</evidence>
<keyword evidence="5 14" id="KW-0813">Transport</keyword>
<dbReference type="GO" id="GO:0005524">
    <property type="term" value="F:ATP binding"/>
    <property type="evidence" value="ECO:0007669"/>
    <property type="project" value="UniProtKB-UniRule"/>
</dbReference>
<evidence type="ECO:0000256" key="15">
    <source>
        <dbReference type="RuleBase" id="RU003656"/>
    </source>
</evidence>
<evidence type="ECO:0000256" key="12">
    <source>
        <dbReference type="ARBA" id="ARBA00030215"/>
    </source>
</evidence>
<comment type="caution">
    <text evidence="19">The sequence shown here is derived from an EMBL/GenBank/DDBJ whole genome shotgun (WGS) entry which is preliminary data.</text>
</comment>
<proteinExistence type="inferred from homology"/>
<comment type="similarity">
    <text evidence="3 14 15">Belongs to the ATPase epsilon chain family.</text>
</comment>
<organism evidence="19 20">
    <name type="scientific">Paenibacillus sedimenti</name>
    <dbReference type="NCBI Taxonomy" id="2770274"/>
    <lineage>
        <taxon>Bacteria</taxon>
        <taxon>Bacillati</taxon>
        <taxon>Bacillota</taxon>
        <taxon>Bacilli</taxon>
        <taxon>Bacillales</taxon>
        <taxon>Paenibacillaceae</taxon>
        <taxon>Paenibacillus</taxon>
    </lineage>
</organism>
<dbReference type="Pfam" id="PF02823">
    <property type="entry name" value="ATP-synt_DE_N"/>
    <property type="match status" value="1"/>
</dbReference>
<dbReference type="NCBIfam" id="NF001846">
    <property type="entry name" value="PRK00571.1-3"/>
    <property type="match status" value="1"/>
</dbReference>
<protein>
    <recommendedName>
        <fullName evidence="4 14">ATP synthase epsilon chain</fullName>
    </recommendedName>
    <alternativeName>
        <fullName evidence="13 14">ATP synthase F1 sector epsilon subunit</fullName>
    </alternativeName>
    <alternativeName>
        <fullName evidence="12 14">F-ATPase epsilon subunit</fullName>
    </alternativeName>
</protein>
<evidence type="ECO:0000256" key="14">
    <source>
        <dbReference type="HAMAP-Rule" id="MF_00530"/>
    </source>
</evidence>
<dbReference type="PANTHER" id="PTHR13822:SF10">
    <property type="entry name" value="ATP SYNTHASE EPSILON CHAIN, CHLOROPLASTIC"/>
    <property type="match status" value="1"/>
</dbReference>
<name>A0A926QN24_9BACL</name>
<dbReference type="GO" id="GO:0046933">
    <property type="term" value="F:proton-transporting ATP synthase activity, rotational mechanism"/>
    <property type="evidence" value="ECO:0007669"/>
    <property type="project" value="UniProtKB-UniRule"/>
</dbReference>
<dbReference type="InterPro" id="IPR036771">
    <property type="entry name" value="ATPsynth_dsu/esu_N"/>
</dbReference>
<dbReference type="InterPro" id="IPR020546">
    <property type="entry name" value="ATP_synth_F1_dsu/esu_N"/>
</dbReference>
<dbReference type="RefSeq" id="WP_188178087.1">
    <property type="nucleotide sequence ID" value="NZ_JACVVD010000018.1"/>
</dbReference>
<feature type="domain" description="ATP synthase epsilon subunit C-terminal" evidence="17">
    <location>
        <begin position="87"/>
        <end position="133"/>
    </location>
</feature>
<accession>A0A926QN24</accession>
<dbReference type="HAMAP" id="MF_00530">
    <property type="entry name" value="ATP_synth_epsil_bac"/>
    <property type="match status" value="1"/>
</dbReference>
<keyword evidence="11 14" id="KW-0066">ATP synthesis</keyword>
<evidence type="ECO:0000256" key="4">
    <source>
        <dbReference type="ARBA" id="ARBA00014480"/>
    </source>
</evidence>
<evidence type="ECO:0000256" key="2">
    <source>
        <dbReference type="ARBA" id="ARBA00004202"/>
    </source>
</evidence>
<dbReference type="NCBIfam" id="NF009980">
    <property type="entry name" value="PRK13446.1"/>
    <property type="match status" value="1"/>
</dbReference>
<reference evidence="19" key="1">
    <citation type="submission" date="2020-09" db="EMBL/GenBank/DDBJ databases">
        <title>Draft Genome Sequence of Paenibacillus sp. WST5.</title>
        <authorList>
            <person name="Bao Z."/>
        </authorList>
    </citation>
    <scope>NUCLEOTIDE SEQUENCE</scope>
    <source>
        <strain evidence="19">WST5</strain>
    </source>
</reference>
<dbReference type="FunFam" id="2.60.15.10:FF:000001">
    <property type="entry name" value="ATP synthase epsilon chain"/>
    <property type="match status" value="1"/>
</dbReference>
<dbReference type="EMBL" id="JACVVD010000018">
    <property type="protein sequence ID" value="MBD0384312.1"/>
    <property type="molecule type" value="Genomic_DNA"/>
</dbReference>
<sequence>MSTFLLEIVTPEHKVYAEQANMIVVKGVEGELGILPNHIPLVTPLKIGPITVKKQGSKDEIIAVNGGFMEVRKDKVVILAESAELPEQIDIDRAKAAKERAEKRLADMKQSNVDFKRAEASLQRALNRITVAGRK</sequence>
<keyword evidence="7 14" id="KW-0375">Hydrogen ion transport</keyword>
<dbReference type="PANTHER" id="PTHR13822">
    <property type="entry name" value="ATP SYNTHASE DELTA/EPSILON CHAIN"/>
    <property type="match status" value="1"/>
</dbReference>
<evidence type="ECO:0000256" key="10">
    <source>
        <dbReference type="ARBA" id="ARBA00023196"/>
    </source>
</evidence>